<feature type="coiled-coil region" evidence="1">
    <location>
        <begin position="146"/>
        <end position="266"/>
    </location>
</feature>
<comment type="caution">
    <text evidence="3">The sequence shown here is derived from an EMBL/GenBank/DDBJ whole genome shotgun (WGS) entry which is preliminary data.</text>
</comment>
<gene>
    <name evidence="3" type="ORF">GKE73_17750</name>
</gene>
<dbReference type="EMBL" id="WLYX01000002">
    <property type="protein sequence ID" value="MTD34209.1"/>
    <property type="molecule type" value="Genomic_DNA"/>
</dbReference>
<dbReference type="Proteomes" id="UP000446658">
    <property type="component" value="Unassembled WGS sequence"/>
</dbReference>
<dbReference type="Pfam" id="PF11740">
    <property type="entry name" value="KfrA_N"/>
    <property type="match status" value="1"/>
</dbReference>
<dbReference type="AlphaFoldDB" id="A0A844GEW6"/>
<evidence type="ECO:0000313" key="4">
    <source>
        <dbReference type="Proteomes" id="UP000446658"/>
    </source>
</evidence>
<organism evidence="3 4">
    <name type="scientific">Paludibacterium denitrificans</name>
    <dbReference type="NCBI Taxonomy" id="2675226"/>
    <lineage>
        <taxon>Bacteria</taxon>
        <taxon>Pseudomonadati</taxon>
        <taxon>Pseudomonadota</taxon>
        <taxon>Betaproteobacteria</taxon>
        <taxon>Neisseriales</taxon>
        <taxon>Chromobacteriaceae</taxon>
        <taxon>Paludibacterium</taxon>
    </lineage>
</organism>
<reference evidence="3 4" key="1">
    <citation type="submission" date="2019-11" db="EMBL/GenBank/DDBJ databases">
        <title>Draft genome sequence of Paludibacterium sp. dN18-1.</title>
        <authorList>
            <person name="Im W.-T."/>
        </authorList>
    </citation>
    <scope>NUCLEOTIDE SEQUENCE [LARGE SCALE GENOMIC DNA]</scope>
    <source>
        <strain evidence="4">dN 18-1</strain>
    </source>
</reference>
<dbReference type="InterPro" id="IPR021104">
    <property type="entry name" value="KfrA_DNA-bd_N"/>
</dbReference>
<keyword evidence="4" id="KW-1185">Reference proteome</keyword>
<proteinExistence type="predicted"/>
<evidence type="ECO:0000259" key="2">
    <source>
        <dbReference type="Pfam" id="PF11740"/>
    </source>
</evidence>
<keyword evidence="1" id="KW-0175">Coiled coil</keyword>
<evidence type="ECO:0000313" key="3">
    <source>
        <dbReference type="EMBL" id="MTD34209.1"/>
    </source>
</evidence>
<dbReference type="RefSeq" id="WP_230371645.1">
    <property type="nucleotide sequence ID" value="NZ_WLYX01000002.1"/>
</dbReference>
<sequence>MPERKTVREQARELALQALAKGQKPSALVIRDAIGTGSLGTLQDEIRKAKAEWEDGQRRQASFPDLPTGLAELASPFMMQLWSAACEYASRVFNEERTNWQQEIETLHRDVDASRQQQETLADELTRVQSSLEHAQALGQEQARSLELLRYELEHARAELVQEKEAARLKLQDMEQLHAETVQQANEEILQHVTRHTLLNDELIAARAEYERKLATLTAAHHQAIKGVTEDRDLARAKTSTLQSELQQVRHQLQLQEEKAQAAQMQLAVALGRTSEAEQHLAA</sequence>
<accession>A0A844GEW6</accession>
<protein>
    <recommendedName>
        <fullName evidence="2">KfrA N-terminal DNA-binding domain-containing protein</fullName>
    </recommendedName>
</protein>
<feature type="domain" description="KfrA N-terminal DNA-binding" evidence="2">
    <location>
        <begin position="8"/>
        <end position="125"/>
    </location>
</feature>
<name>A0A844GEW6_9NEIS</name>
<evidence type="ECO:0000256" key="1">
    <source>
        <dbReference type="SAM" id="Coils"/>
    </source>
</evidence>